<dbReference type="Pfam" id="PF13649">
    <property type="entry name" value="Methyltransf_25"/>
    <property type="match status" value="1"/>
</dbReference>
<feature type="compositionally biased region" description="Polar residues" evidence="3">
    <location>
        <begin position="541"/>
        <end position="559"/>
    </location>
</feature>
<feature type="compositionally biased region" description="Low complexity" evidence="3">
    <location>
        <begin position="255"/>
        <end position="269"/>
    </location>
</feature>
<dbReference type="Proteomes" id="UP001189429">
    <property type="component" value="Unassembled WGS sequence"/>
</dbReference>
<dbReference type="InterPro" id="IPR029063">
    <property type="entry name" value="SAM-dependent_MTases_sf"/>
</dbReference>
<evidence type="ECO:0000259" key="4">
    <source>
        <dbReference type="Pfam" id="PF13649"/>
    </source>
</evidence>
<comment type="caution">
    <text evidence="5">The sequence shown here is derived from an EMBL/GenBank/DDBJ whole genome shotgun (WGS) entry which is preliminary data.</text>
</comment>
<keyword evidence="1" id="KW-0489">Methyltransferase</keyword>
<dbReference type="SUPFAM" id="SSF53335">
    <property type="entry name" value="S-adenosyl-L-methionine-dependent methyltransferases"/>
    <property type="match status" value="1"/>
</dbReference>
<feature type="domain" description="Methyltransferase" evidence="4">
    <location>
        <begin position="25"/>
        <end position="122"/>
    </location>
</feature>
<feature type="region of interest" description="Disordered" evidence="3">
    <location>
        <begin position="525"/>
        <end position="587"/>
    </location>
</feature>
<sequence>MLAGLRDGPWDCYIRCEVGCAGGAVLVAGCGTGRWACHFAATFPRASVLGVDVSQPSLDFARERAEHFGLRNARFERADLRSEWAPHEEGQFGLIECGGVLHHLADPEAAWARLVPLLAPGGVMLVSLYSRAARRPLKALRADVLLEIFPASRNEVAGPAGEIDDDALRSFRQGLLARTWATSPDLHALALSPDLHSLARQRLRRSCCANSRLSRDGSRSSLSLKDLQDKLNVNIDDCLATQKTIDELVGKTKTAAPQSEARQAQQAQQAEEEDFPELDAGELASLDEPTRKTHKEASEAHKKARSVLKSATDAGKAAREAAERLRKVHESIKRRRGDDGLVAGADDKTSEVEAQPASKEKVDFTDAAAVEQYIEQTAALRARAVQQDIKKLRYKWWQSQFTWAPATPTGRSTSGTHGGTCWLARAGHVTSAHLPDGAGQSVFQKELRDISIILWRLKGATLVLISVYLECRVGLDDPANIAKMIQLTQVVQMPIQPVKIEINTTTMHKEKGLKRAQRDREKYLKMTDSNDNHGDAAQPGPGQSMTEASENQSWPQDGNPTAVAPTSMGDDFDPFEQMGAEADEPDQVQLQLERRWTARRDFAKQELPVAMRDLELKARLRISNKSTILAQNPKDAREVENVLAELNINIKTDQTMKDLGADNTMGQRSEVRALGVADASATLAQQRLAAVAMELAAQAPRAIRAGFVVPAQAVAVQAQRPRNRGDVFVKGGRRSAGAIAGQIEAELWVIPSGAAAAAGAVRSGPPALDSTRLLSVCCALVPVAECLSARPLPAVPYQACARRGATKGRPHAAAGGSPGVGAAPRGFPRDTFFHPLEHEYDLTEARSPAQRPLVGRSLDRLGLACVGLDADPELVRLFQGAMPGRNMADLNAWHELETIKRMPELFLGMYELILVRR</sequence>
<keyword evidence="6" id="KW-1185">Reference proteome</keyword>
<name>A0ABN9XUE4_9DINO</name>
<evidence type="ECO:0000313" key="6">
    <source>
        <dbReference type="Proteomes" id="UP001189429"/>
    </source>
</evidence>
<evidence type="ECO:0000313" key="5">
    <source>
        <dbReference type="EMBL" id="CAK0902386.1"/>
    </source>
</evidence>
<protein>
    <recommendedName>
        <fullName evidence="4">Methyltransferase domain-containing protein</fullName>
    </recommendedName>
</protein>
<dbReference type="EMBL" id="CAUYUJ010021060">
    <property type="protein sequence ID" value="CAK0902386.1"/>
    <property type="molecule type" value="Genomic_DNA"/>
</dbReference>
<feature type="compositionally biased region" description="Basic and acidic residues" evidence="3">
    <location>
        <begin position="316"/>
        <end position="351"/>
    </location>
</feature>
<feature type="compositionally biased region" description="Basic and acidic residues" evidence="3">
    <location>
        <begin position="525"/>
        <end position="534"/>
    </location>
</feature>
<organism evidence="5 6">
    <name type="scientific">Prorocentrum cordatum</name>
    <dbReference type="NCBI Taxonomy" id="2364126"/>
    <lineage>
        <taxon>Eukaryota</taxon>
        <taxon>Sar</taxon>
        <taxon>Alveolata</taxon>
        <taxon>Dinophyceae</taxon>
        <taxon>Prorocentrales</taxon>
        <taxon>Prorocentraceae</taxon>
        <taxon>Prorocentrum</taxon>
    </lineage>
</organism>
<evidence type="ECO:0000256" key="1">
    <source>
        <dbReference type="ARBA" id="ARBA00022603"/>
    </source>
</evidence>
<evidence type="ECO:0000256" key="2">
    <source>
        <dbReference type="ARBA" id="ARBA00022679"/>
    </source>
</evidence>
<dbReference type="PROSITE" id="PS51257">
    <property type="entry name" value="PROKAR_LIPOPROTEIN"/>
    <property type="match status" value="1"/>
</dbReference>
<keyword evidence="2" id="KW-0808">Transferase</keyword>
<accession>A0ABN9XUE4</accession>
<evidence type="ECO:0000256" key="3">
    <source>
        <dbReference type="SAM" id="MobiDB-lite"/>
    </source>
</evidence>
<gene>
    <name evidence="5" type="ORF">PCOR1329_LOCUS79015</name>
</gene>
<proteinExistence type="predicted"/>
<feature type="region of interest" description="Disordered" evidence="3">
    <location>
        <begin position="252"/>
        <end position="360"/>
    </location>
</feature>
<feature type="compositionally biased region" description="Basic and acidic residues" evidence="3">
    <location>
        <begin position="288"/>
        <end position="301"/>
    </location>
</feature>
<feature type="compositionally biased region" description="Acidic residues" evidence="3">
    <location>
        <begin position="270"/>
        <end position="280"/>
    </location>
</feature>
<dbReference type="PANTHER" id="PTHR43861:SF1">
    <property type="entry name" value="TRANS-ACONITATE 2-METHYLTRANSFERASE"/>
    <property type="match status" value="1"/>
</dbReference>
<reference evidence="5" key="1">
    <citation type="submission" date="2023-10" db="EMBL/GenBank/DDBJ databases">
        <authorList>
            <person name="Chen Y."/>
            <person name="Shah S."/>
            <person name="Dougan E. K."/>
            <person name="Thang M."/>
            <person name="Chan C."/>
        </authorList>
    </citation>
    <scope>NUCLEOTIDE SEQUENCE [LARGE SCALE GENOMIC DNA]</scope>
</reference>
<dbReference type="PANTHER" id="PTHR43861">
    <property type="entry name" value="TRANS-ACONITATE 2-METHYLTRANSFERASE-RELATED"/>
    <property type="match status" value="1"/>
</dbReference>
<dbReference type="Gene3D" id="3.40.50.150">
    <property type="entry name" value="Vaccinia Virus protein VP39"/>
    <property type="match status" value="1"/>
</dbReference>
<dbReference type="InterPro" id="IPR041698">
    <property type="entry name" value="Methyltransf_25"/>
</dbReference>
<dbReference type="CDD" id="cd02440">
    <property type="entry name" value="AdoMet_MTases"/>
    <property type="match status" value="1"/>
</dbReference>